<proteinExistence type="predicted"/>
<dbReference type="RefSeq" id="XP_010412598.1">
    <property type="nucleotide sequence ID" value="XM_010414296.1"/>
</dbReference>
<protein>
    <submittedName>
        <fullName evidence="3">Uncharacterized protein LOC104698914 isoform X2</fullName>
    </submittedName>
</protein>
<organism evidence="2 3">
    <name type="scientific">Camelina sativa</name>
    <name type="common">False flax</name>
    <name type="synonym">Myagrum sativum</name>
    <dbReference type="NCBI Taxonomy" id="90675"/>
    <lineage>
        <taxon>Eukaryota</taxon>
        <taxon>Viridiplantae</taxon>
        <taxon>Streptophyta</taxon>
        <taxon>Embryophyta</taxon>
        <taxon>Tracheophyta</taxon>
        <taxon>Spermatophyta</taxon>
        <taxon>Magnoliopsida</taxon>
        <taxon>eudicotyledons</taxon>
        <taxon>Gunneridae</taxon>
        <taxon>Pentapetalae</taxon>
        <taxon>rosids</taxon>
        <taxon>malvids</taxon>
        <taxon>Brassicales</taxon>
        <taxon>Brassicaceae</taxon>
        <taxon>Camelineae</taxon>
        <taxon>Camelina</taxon>
    </lineage>
</organism>
<evidence type="ECO:0000256" key="1">
    <source>
        <dbReference type="SAM" id="MobiDB-lite"/>
    </source>
</evidence>
<gene>
    <name evidence="3" type="primary">LOC104698914</name>
</gene>
<reference evidence="2" key="1">
    <citation type="journal article" date="2014" name="Nat. Commun.">
        <title>The emerging biofuel crop Camelina sativa retains a highly undifferentiated hexaploid genome structure.</title>
        <authorList>
            <person name="Kagale S."/>
            <person name="Koh C."/>
            <person name="Nixon J."/>
            <person name="Bollina V."/>
            <person name="Clarke W.E."/>
            <person name="Tuteja R."/>
            <person name="Spillane C."/>
            <person name="Robinson S.J."/>
            <person name="Links M.G."/>
            <person name="Clarke C."/>
            <person name="Higgins E.E."/>
            <person name="Huebert T."/>
            <person name="Sharpe A.G."/>
            <person name="Parkin I.A."/>
        </authorList>
    </citation>
    <scope>NUCLEOTIDE SEQUENCE [LARGE SCALE GENOMIC DNA]</scope>
    <source>
        <strain evidence="2">cv. DH55</strain>
    </source>
</reference>
<name>A0ABM0SKS0_CAMSA</name>
<evidence type="ECO:0000313" key="2">
    <source>
        <dbReference type="Proteomes" id="UP000694864"/>
    </source>
</evidence>
<keyword evidence="2" id="KW-1185">Reference proteome</keyword>
<reference evidence="3" key="2">
    <citation type="submission" date="2025-08" db="UniProtKB">
        <authorList>
            <consortium name="RefSeq"/>
        </authorList>
    </citation>
    <scope>IDENTIFICATION</scope>
    <source>
        <tissue evidence="3">Leaf</tissue>
    </source>
</reference>
<sequence length="108" mass="11200">MEVSVENGSGGGEEDTEEPMFNESTDDLLEDGEVNDADKSEEQESGLVTVAGSESGLDAEGNAIQGKGNKPVTIGNQRHKTKYGIPVGGGSRLLKKGTVALPKPLAQT</sequence>
<accession>A0ABM0SKS0</accession>
<dbReference type="GeneID" id="104698914"/>
<dbReference type="Proteomes" id="UP000694864">
    <property type="component" value="Chromosome 1"/>
</dbReference>
<feature type="region of interest" description="Disordered" evidence="1">
    <location>
        <begin position="1"/>
        <end position="108"/>
    </location>
</feature>
<feature type="compositionally biased region" description="Acidic residues" evidence="1">
    <location>
        <begin position="12"/>
        <end position="35"/>
    </location>
</feature>
<evidence type="ECO:0000313" key="3">
    <source>
        <dbReference type="RefSeq" id="XP_010412598.1"/>
    </source>
</evidence>